<dbReference type="InterPro" id="IPR023100">
    <property type="entry name" value="D-aminoacylase_insert_dom_sf"/>
</dbReference>
<proteinExistence type="predicted"/>
<gene>
    <name evidence="2" type="ORF">METZ01_LOCUS247222</name>
</gene>
<dbReference type="InterPro" id="IPR032466">
    <property type="entry name" value="Metal_Hydrolase"/>
</dbReference>
<dbReference type="SUPFAM" id="SSF51338">
    <property type="entry name" value="Composite domain of metallo-dependent hydrolases"/>
    <property type="match status" value="1"/>
</dbReference>
<reference evidence="2" key="1">
    <citation type="submission" date="2018-05" db="EMBL/GenBank/DDBJ databases">
        <authorList>
            <person name="Lanie J.A."/>
            <person name="Ng W.-L."/>
            <person name="Kazmierczak K.M."/>
            <person name="Andrzejewski T.M."/>
            <person name="Davidsen T.M."/>
            <person name="Wayne K.J."/>
            <person name="Tettelin H."/>
            <person name="Glass J.I."/>
            <person name="Rusch D."/>
            <person name="Podicherti R."/>
            <person name="Tsui H.-C.T."/>
            <person name="Winkler M.E."/>
        </authorList>
    </citation>
    <scope>NUCLEOTIDE SEQUENCE</scope>
</reference>
<dbReference type="InterPro" id="IPR011059">
    <property type="entry name" value="Metal-dep_hydrolase_composite"/>
</dbReference>
<dbReference type="SUPFAM" id="SSF51556">
    <property type="entry name" value="Metallo-dependent hydrolases"/>
    <property type="match status" value="1"/>
</dbReference>
<dbReference type="Pfam" id="PF07969">
    <property type="entry name" value="Amidohydro_3"/>
    <property type="match status" value="1"/>
</dbReference>
<protein>
    <recommendedName>
        <fullName evidence="1">Amidohydrolase 3 domain-containing protein</fullName>
    </recommendedName>
</protein>
<feature type="domain" description="Amidohydrolase 3" evidence="1">
    <location>
        <begin position="110"/>
        <end position="197"/>
    </location>
</feature>
<accession>A0A382I499</accession>
<dbReference type="AlphaFoldDB" id="A0A382I499"/>
<dbReference type="EMBL" id="UINC01065082">
    <property type="protein sequence ID" value="SVB94368.1"/>
    <property type="molecule type" value="Genomic_DNA"/>
</dbReference>
<dbReference type="Gene3D" id="3.20.20.140">
    <property type="entry name" value="Metal-dependent hydrolases"/>
    <property type="match status" value="1"/>
</dbReference>
<dbReference type="GO" id="GO:0016811">
    <property type="term" value="F:hydrolase activity, acting on carbon-nitrogen (but not peptide) bonds, in linear amides"/>
    <property type="evidence" value="ECO:0007669"/>
    <property type="project" value="InterPro"/>
</dbReference>
<sequence length="219" mass="24105">MERLQDADLRAQIVDGLEQAFEKFSGPSKIAVANYAPDSSLEGQRLPEIARQMDCTESEALARLYEGFDAQLVITGMAQEDVDLISSAPSVAIASDGSSLRSTGPLSAGKPHPRSYGTFPRFLKRVRETNLVTLEEAIRKMTTLPAERLQLTRRGRLAPGYFADVVIFDPTEIEDIATFEEPHKYSRGVEDVFVNGSDVVRNSEVTGNRPGRVIRSSTD</sequence>
<organism evidence="2">
    <name type="scientific">marine metagenome</name>
    <dbReference type="NCBI Taxonomy" id="408172"/>
    <lineage>
        <taxon>unclassified sequences</taxon>
        <taxon>metagenomes</taxon>
        <taxon>ecological metagenomes</taxon>
    </lineage>
</organism>
<evidence type="ECO:0000259" key="1">
    <source>
        <dbReference type="Pfam" id="PF07969"/>
    </source>
</evidence>
<evidence type="ECO:0000313" key="2">
    <source>
        <dbReference type="EMBL" id="SVB94368.1"/>
    </source>
</evidence>
<name>A0A382I499_9ZZZZ</name>
<dbReference type="Gene3D" id="3.30.1490.130">
    <property type="entry name" value="D-aminoacylase. Domain 3"/>
    <property type="match status" value="1"/>
</dbReference>
<dbReference type="Gene3D" id="2.30.40.10">
    <property type="entry name" value="Urease, subunit C, domain 1"/>
    <property type="match status" value="1"/>
</dbReference>
<dbReference type="InterPro" id="IPR013108">
    <property type="entry name" value="Amidohydro_3"/>
</dbReference>